<proteinExistence type="inferred from homology"/>
<dbReference type="RefSeq" id="WP_095610393.1">
    <property type="nucleotide sequence ID" value="NZ_NMPM01000020.1"/>
</dbReference>
<organism evidence="3 5">
    <name type="scientific">Tamilnaduibacter salinus</name>
    <dbReference type="NCBI Taxonomy" id="1484056"/>
    <lineage>
        <taxon>Bacteria</taxon>
        <taxon>Pseudomonadati</taxon>
        <taxon>Pseudomonadota</taxon>
        <taxon>Gammaproteobacteria</taxon>
        <taxon>Pseudomonadales</taxon>
        <taxon>Marinobacteraceae</taxon>
        <taxon>Tamilnaduibacter</taxon>
    </lineage>
</organism>
<dbReference type="Pfam" id="PF01521">
    <property type="entry name" value="Fe-S_biosyn"/>
    <property type="match status" value="1"/>
</dbReference>
<comment type="similarity">
    <text evidence="1">Belongs to the HesB/IscA family.</text>
</comment>
<protein>
    <submittedName>
        <fullName evidence="3">Iron-sulfur cluster assembly accessory protein</fullName>
    </submittedName>
    <submittedName>
        <fullName evidence="4">Iron-sulfur cluster assembly protein</fullName>
    </submittedName>
</protein>
<dbReference type="Proteomes" id="UP000245887">
    <property type="component" value="Unassembled WGS sequence"/>
</dbReference>
<dbReference type="Gene3D" id="2.60.300.12">
    <property type="entry name" value="HesB-like domain"/>
    <property type="match status" value="1"/>
</dbReference>
<feature type="domain" description="Core" evidence="2">
    <location>
        <begin position="13"/>
        <end position="113"/>
    </location>
</feature>
<sequence length="118" mass="12942">MTAETFDPNAGGVTLTDAAVSHIRKQLAGKPDAHGIRLVVKKSGCSGYMYETEWVTEESDSDEIYRVDDVAVYVDRSVLPLVSGTEIDFIREGLNYMFHFRNPNATAECGCGESFTVA</sequence>
<dbReference type="NCBIfam" id="TIGR00049">
    <property type="entry name" value="iron-sulfur cluster assembly accessory protein"/>
    <property type="match status" value="1"/>
</dbReference>
<name>A0A2A2I638_9GAMM</name>
<evidence type="ECO:0000259" key="2">
    <source>
        <dbReference type="Pfam" id="PF01521"/>
    </source>
</evidence>
<dbReference type="PANTHER" id="PTHR10072:SF41">
    <property type="entry name" value="IRON-SULFUR CLUSTER ASSEMBLY 1 HOMOLOG, MITOCHONDRIAL"/>
    <property type="match status" value="1"/>
</dbReference>
<accession>A0A2A2I638</accession>
<keyword evidence="5" id="KW-1185">Reference proteome</keyword>
<comment type="caution">
    <text evidence="3">The sequence shown here is derived from an EMBL/GenBank/DDBJ whole genome shotgun (WGS) entry which is preliminary data.</text>
</comment>
<dbReference type="InterPro" id="IPR017870">
    <property type="entry name" value="FeS_cluster_insertion_CS"/>
</dbReference>
<reference evidence="4 6" key="2">
    <citation type="submission" date="2018-04" db="EMBL/GenBank/DDBJ databases">
        <title>Genomic Encyclopedia of Type Strains, Phase IV (KMG-IV): sequencing the most valuable type-strain genomes for metagenomic binning, comparative biology and taxonomic classification.</title>
        <authorList>
            <person name="Goeker M."/>
        </authorList>
    </citation>
    <scope>NUCLEOTIDE SEQUENCE [LARGE SCALE GENOMIC DNA]</scope>
    <source>
        <strain evidence="4 6">DSM 28688</strain>
    </source>
</reference>
<evidence type="ECO:0000313" key="5">
    <source>
        <dbReference type="Proteomes" id="UP000218332"/>
    </source>
</evidence>
<dbReference type="EMBL" id="QEKQ01000006">
    <property type="protein sequence ID" value="PVY75866.1"/>
    <property type="molecule type" value="Genomic_DNA"/>
</dbReference>
<dbReference type="PANTHER" id="PTHR10072">
    <property type="entry name" value="IRON-SULFUR CLUSTER ASSEMBLY PROTEIN"/>
    <property type="match status" value="1"/>
</dbReference>
<dbReference type="InterPro" id="IPR035903">
    <property type="entry name" value="HesB-like_dom_sf"/>
</dbReference>
<dbReference type="AlphaFoldDB" id="A0A2A2I638"/>
<dbReference type="PROSITE" id="PS01152">
    <property type="entry name" value="HESB"/>
    <property type="match status" value="1"/>
</dbReference>
<dbReference type="SUPFAM" id="SSF89360">
    <property type="entry name" value="HesB-like domain"/>
    <property type="match status" value="1"/>
</dbReference>
<evidence type="ECO:0000256" key="1">
    <source>
        <dbReference type="ARBA" id="ARBA00006718"/>
    </source>
</evidence>
<dbReference type="InterPro" id="IPR016092">
    <property type="entry name" value="ATAP"/>
</dbReference>
<dbReference type="EMBL" id="NMPM01000020">
    <property type="protein sequence ID" value="PAV26590.1"/>
    <property type="molecule type" value="Genomic_DNA"/>
</dbReference>
<dbReference type="InterPro" id="IPR050322">
    <property type="entry name" value="Fe-S_cluster_asmbl/transfer"/>
</dbReference>
<evidence type="ECO:0000313" key="4">
    <source>
        <dbReference type="EMBL" id="PVY75866.1"/>
    </source>
</evidence>
<dbReference type="OrthoDB" id="9801228at2"/>
<dbReference type="GO" id="GO:0005829">
    <property type="term" value="C:cytosol"/>
    <property type="evidence" value="ECO:0007669"/>
    <property type="project" value="TreeGrafter"/>
</dbReference>
<gene>
    <name evidence="4" type="ORF">C8D92_106126</name>
    <name evidence="3" type="ORF">CF392_05125</name>
</gene>
<evidence type="ECO:0000313" key="3">
    <source>
        <dbReference type="EMBL" id="PAV26590.1"/>
    </source>
</evidence>
<dbReference type="GO" id="GO:0051537">
    <property type="term" value="F:2 iron, 2 sulfur cluster binding"/>
    <property type="evidence" value="ECO:0007669"/>
    <property type="project" value="TreeGrafter"/>
</dbReference>
<evidence type="ECO:0000313" key="6">
    <source>
        <dbReference type="Proteomes" id="UP000245887"/>
    </source>
</evidence>
<dbReference type="Proteomes" id="UP000218332">
    <property type="component" value="Unassembled WGS sequence"/>
</dbReference>
<dbReference type="InterPro" id="IPR000361">
    <property type="entry name" value="ATAP_core_dom"/>
</dbReference>
<dbReference type="GO" id="GO:0016226">
    <property type="term" value="P:iron-sulfur cluster assembly"/>
    <property type="evidence" value="ECO:0007669"/>
    <property type="project" value="InterPro"/>
</dbReference>
<reference evidence="3 5" key="1">
    <citation type="submission" date="2017-07" db="EMBL/GenBank/DDBJ databases">
        <title>Tamlnaduibacter salinus (Mi-7) genome sequencing.</title>
        <authorList>
            <person name="Verma A."/>
            <person name="Krishnamurthi S."/>
        </authorList>
    </citation>
    <scope>NUCLEOTIDE SEQUENCE [LARGE SCALE GENOMIC DNA]</scope>
    <source>
        <strain evidence="3 5">Mi-7</strain>
    </source>
</reference>